<gene>
    <name evidence="2" type="ORF">G4B88_003604</name>
</gene>
<sequence>MNLWTDDNASMMEAFITSSDLSSLWAAATPTTTSNQPLQPLHSAASTSADPQQQQPPPPPQALIEGAREIWTYGIFIEGASVLGWGDGVGVRVNLNSGINPRNCFSWFGSNTRRFDREERVTTGINATVNKKKKKKNVPNSPRSRGLYFVDVDAGGWLPESRKT</sequence>
<evidence type="ECO:0000313" key="2">
    <source>
        <dbReference type="EMBL" id="KAF4367911.1"/>
    </source>
</evidence>
<comment type="caution">
    <text evidence="2">The sequence shown here is derived from an EMBL/GenBank/DDBJ whole genome shotgun (WGS) entry which is preliminary data.</text>
</comment>
<evidence type="ECO:0000256" key="1">
    <source>
        <dbReference type="SAM" id="MobiDB-lite"/>
    </source>
</evidence>
<feature type="compositionally biased region" description="Polar residues" evidence="1">
    <location>
        <begin position="31"/>
        <end position="50"/>
    </location>
</feature>
<protein>
    <submittedName>
        <fullName evidence="2">Uncharacterized protein</fullName>
    </submittedName>
</protein>
<reference evidence="2 3" key="1">
    <citation type="journal article" date="2020" name="bioRxiv">
        <title>Sequence and annotation of 42 cannabis genomes reveals extensive copy number variation in cannabinoid synthesis and pathogen resistance genes.</title>
        <authorList>
            <person name="Mckernan K.J."/>
            <person name="Helbert Y."/>
            <person name="Kane L.T."/>
            <person name="Ebling H."/>
            <person name="Zhang L."/>
            <person name="Liu B."/>
            <person name="Eaton Z."/>
            <person name="Mclaughlin S."/>
            <person name="Kingan S."/>
            <person name="Baybayan P."/>
            <person name="Concepcion G."/>
            <person name="Jordan M."/>
            <person name="Riva A."/>
            <person name="Barbazuk W."/>
            <person name="Harkins T."/>
        </authorList>
    </citation>
    <scope>NUCLEOTIDE SEQUENCE [LARGE SCALE GENOMIC DNA]</scope>
    <source>
        <strain evidence="3">cv. Jamaican Lion 4</strain>
        <tissue evidence="2">Leaf</tissue>
    </source>
</reference>
<dbReference type="Proteomes" id="UP000583929">
    <property type="component" value="Unassembled WGS sequence"/>
</dbReference>
<dbReference type="EMBL" id="JAATIQ010000238">
    <property type="protein sequence ID" value="KAF4367911.1"/>
    <property type="molecule type" value="Genomic_DNA"/>
</dbReference>
<feature type="region of interest" description="Disordered" evidence="1">
    <location>
        <begin position="31"/>
        <end position="61"/>
    </location>
</feature>
<organism evidence="2 3">
    <name type="scientific">Cannabis sativa</name>
    <name type="common">Hemp</name>
    <name type="synonym">Marijuana</name>
    <dbReference type="NCBI Taxonomy" id="3483"/>
    <lineage>
        <taxon>Eukaryota</taxon>
        <taxon>Viridiplantae</taxon>
        <taxon>Streptophyta</taxon>
        <taxon>Embryophyta</taxon>
        <taxon>Tracheophyta</taxon>
        <taxon>Spermatophyta</taxon>
        <taxon>Magnoliopsida</taxon>
        <taxon>eudicotyledons</taxon>
        <taxon>Gunneridae</taxon>
        <taxon>Pentapetalae</taxon>
        <taxon>rosids</taxon>
        <taxon>fabids</taxon>
        <taxon>Rosales</taxon>
        <taxon>Cannabaceae</taxon>
        <taxon>Cannabis</taxon>
    </lineage>
</organism>
<proteinExistence type="predicted"/>
<evidence type="ECO:0000313" key="3">
    <source>
        <dbReference type="Proteomes" id="UP000583929"/>
    </source>
</evidence>
<accession>A0A7J6FB27</accession>
<dbReference type="AlphaFoldDB" id="A0A7J6FB27"/>
<name>A0A7J6FB27_CANSA</name>
<keyword evidence="3" id="KW-1185">Reference proteome</keyword>